<organism evidence="3 4">
    <name type="scientific">Tritrichomonas musculus</name>
    <dbReference type="NCBI Taxonomy" id="1915356"/>
    <lineage>
        <taxon>Eukaryota</taxon>
        <taxon>Metamonada</taxon>
        <taxon>Parabasalia</taxon>
        <taxon>Tritrichomonadida</taxon>
        <taxon>Tritrichomonadidae</taxon>
        <taxon>Tritrichomonas</taxon>
    </lineage>
</organism>
<feature type="transmembrane region" description="Helical" evidence="2">
    <location>
        <begin position="51"/>
        <end position="69"/>
    </location>
</feature>
<reference evidence="3 4" key="1">
    <citation type="submission" date="2024-04" db="EMBL/GenBank/DDBJ databases">
        <title>Tritrichomonas musculus Genome.</title>
        <authorList>
            <person name="Alves-Ferreira E."/>
            <person name="Grigg M."/>
            <person name="Lorenzi H."/>
            <person name="Galac M."/>
        </authorList>
    </citation>
    <scope>NUCLEOTIDE SEQUENCE [LARGE SCALE GENOMIC DNA]</scope>
    <source>
        <strain evidence="3 4">EAF2021</strain>
    </source>
</reference>
<dbReference type="EMBL" id="JAPFFF010000033">
    <property type="protein sequence ID" value="KAK8844244.1"/>
    <property type="molecule type" value="Genomic_DNA"/>
</dbReference>
<name>A0ABR2HC42_9EUKA</name>
<comment type="caution">
    <text evidence="3">The sequence shown here is derived from an EMBL/GenBank/DDBJ whole genome shotgun (WGS) entry which is preliminary data.</text>
</comment>
<keyword evidence="2" id="KW-1133">Transmembrane helix</keyword>
<evidence type="ECO:0000313" key="4">
    <source>
        <dbReference type="Proteomes" id="UP001470230"/>
    </source>
</evidence>
<dbReference type="Proteomes" id="UP001470230">
    <property type="component" value="Unassembled WGS sequence"/>
</dbReference>
<keyword evidence="2" id="KW-0472">Membrane</keyword>
<evidence type="ECO:0000256" key="2">
    <source>
        <dbReference type="SAM" id="Phobius"/>
    </source>
</evidence>
<sequence>MSSIREAIEELRERLDDLERQTSENEPSGNHHCASYPNLKIFGGAFTHWDFIVLCIYTLIIMLTTKYIMKCR</sequence>
<protein>
    <submittedName>
        <fullName evidence="3">Uncharacterized protein</fullName>
    </submittedName>
</protein>
<evidence type="ECO:0000256" key="1">
    <source>
        <dbReference type="SAM" id="MobiDB-lite"/>
    </source>
</evidence>
<accession>A0ABR2HC42</accession>
<keyword evidence="4" id="KW-1185">Reference proteome</keyword>
<keyword evidence="2" id="KW-0812">Transmembrane</keyword>
<gene>
    <name evidence="3" type="ORF">M9Y10_024455</name>
</gene>
<feature type="region of interest" description="Disordered" evidence="1">
    <location>
        <begin position="15"/>
        <end position="35"/>
    </location>
</feature>
<proteinExistence type="predicted"/>
<evidence type="ECO:0000313" key="3">
    <source>
        <dbReference type="EMBL" id="KAK8844244.1"/>
    </source>
</evidence>